<sequence>MHAPLYLAPPSTARIREHIHARRLGAIVTPSSGNRVPEHGWWAADSGIFGSTYVGDEAYMDWLEERAEFADRCLFATAPDVPFNAFTSINRSYPYLDRIRRMGYPVALVAQDHLELCDWWRWEDFDCLFIGGSTSWKLSPAAAVLARAACAAGLWVHVGRVNSFKRMRYASLAMDADSADGTLLTNGPDKHLPSVLRWTWQLLLDDAPALIDPEYLTSAWDNGRYDLAPRRTVQALPRTPARASEPLQLTLI</sequence>
<evidence type="ECO:0000313" key="1">
    <source>
        <dbReference type="EMBL" id="MBB6557221.1"/>
    </source>
</evidence>
<accession>A0A7X0U6P7</accession>
<organism evidence="1 2">
    <name type="scientific">Nonomuraea rubra</name>
    <dbReference type="NCBI Taxonomy" id="46180"/>
    <lineage>
        <taxon>Bacteria</taxon>
        <taxon>Bacillati</taxon>
        <taxon>Actinomycetota</taxon>
        <taxon>Actinomycetes</taxon>
        <taxon>Streptosporangiales</taxon>
        <taxon>Streptosporangiaceae</taxon>
        <taxon>Nonomuraea</taxon>
    </lineage>
</organism>
<reference evidence="1 2" key="1">
    <citation type="submission" date="2020-08" db="EMBL/GenBank/DDBJ databases">
        <title>Sequencing the genomes of 1000 actinobacteria strains.</title>
        <authorList>
            <person name="Klenk H.-P."/>
        </authorList>
    </citation>
    <scope>NUCLEOTIDE SEQUENCE [LARGE SCALE GENOMIC DNA]</scope>
    <source>
        <strain evidence="1 2">DSM 43768</strain>
    </source>
</reference>
<gene>
    <name evidence="1" type="ORF">HD593_012111</name>
</gene>
<keyword evidence="2" id="KW-1185">Reference proteome</keyword>
<dbReference type="EMBL" id="JACHMI010000002">
    <property type="protein sequence ID" value="MBB6557221.1"/>
    <property type="molecule type" value="Genomic_DNA"/>
</dbReference>
<dbReference type="RefSeq" id="WP_185112808.1">
    <property type="nucleotide sequence ID" value="NZ_BAAAXY010000038.1"/>
</dbReference>
<evidence type="ECO:0000313" key="2">
    <source>
        <dbReference type="Proteomes" id="UP000565579"/>
    </source>
</evidence>
<name>A0A7X0U6P7_9ACTN</name>
<dbReference type="AlphaFoldDB" id="A0A7X0U6P7"/>
<proteinExistence type="predicted"/>
<dbReference type="Proteomes" id="UP000565579">
    <property type="component" value="Unassembled WGS sequence"/>
</dbReference>
<protein>
    <submittedName>
        <fullName evidence="1">Uncharacterized protein</fullName>
    </submittedName>
</protein>
<comment type="caution">
    <text evidence="1">The sequence shown here is derived from an EMBL/GenBank/DDBJ whole genome shotgun (WGS) entry which is preliminary data.</text>
</comment>